<organism evidence="2 3">
    <name type="scientific">Euplotes crassus</name>
    <dbReference type="NCBI Taxonomy" id="5936"/>
    <lineage>
        <taxon>Eukaryota</taxon>
        <taxon>Sar</taxon>
        <taxon>Alveolata</taxon>
        <taxon>Ciliophora</taxon>
        <taxon>Intramacronucleata</taxon>
        <taxon>Spirotrichea</taxon>
        <taxon>Hypotrichia</taxon>
        <taxon>Euplotida</taxon>
        <taxon>Euplotidae</taxon>
        <taxon>Moneuplotes</taxon>
    </lineage>
</organism>
<accession>A0AAD2D744</accession>
<name>A0AAD2D744_EUPCR</name>
<comment type="caution">
    <text evidence="2">The sequence shown here is derived from an EMBL/GenBank/DDBJ whole genome shotgun (WGS) entry which is preliminary data.</text>
</comment>
<protein>
    <submittedName>
        <fullName evidence="2">Uncharacterized protein</fullName>
    </submittedName>
</protein>
<evidence type="ECO:0000313" key="3">
    <source>
        <dbReference type="Proteomes" id="UP001295684"/>
    </source>
</evidence>
<feature type="transmembrane region" description="Helical" evidence="1">
    <location>
        <begin position="58"/>
        <end position="76"/>
    </location>
</feature>
<evidence type="ECO:0000256" key="1">
    <source>
        <dbReference type="SAM" id="Phobius"/>
    </source>
</evidence>
<keyword evidence="3" id="KW-1185">Reference proteome</keyword>
<evidence type="ECO:0000313" key="2">
    <source>
        <dbReference type="EMBL" id="CAI2383182.1"/>
    </source>
</evidence>
<keyword evidence="1" id="KW-0472">Membrane</keyword>
<keyword evidence="1" id="KW-0812">Transmembrane</keyword>
<dbReference type="Proteomes" id="UP001295684">
    <property type="component" value="Unassembled WGS sequence"/>
</dbReference>
<proteinExistence type="predicted"/>
<keyword evidence="1" id="KW-1133">Transmembrane helix</keyword>
<reference evidence="2" key="1">
    <citation type="submission" date="2023-07" db="EMBL/GenBank/DDBJ databases">
        <authorList>
            <consortium name="AG Swart"/>
            <person name="Singh M."/>
            <person name="Singh A."/>
            <person name="Seah K."/>
            <person name="Emmerich C."/>
        </authorList>
    </citation>
    <scope>NUCLEOTIDE SEQUENCE</scope>
    <source>
        <strain evidence="2">DP1</strain>
    </source>
</reference>
<sequence>MAYRSEPLIPKSNKPWQLCKAQKLIITYFPYATTLNLEFRIQLVKTQRPNDFNLLSEFILNALLTLRLLIIALFNVTSKTE</sequence>
<dbReference type="AlphaFoldDB" id="A0AAD2D744"/>
<dbReference type="EMBL" id="CAMPGE010025424">
    <property type="protein sequence ID" value="CAI2383182.1"/>
    <property type="molecule type" value="Genomic_DNA"/>
</dbReference>
<gene>
    <name evidence="2" type="ORF">ECRASSUSDP1_LOCUS24675</name>
</gene>